<dbReference type="Gene3D" id="1.20.58.2130">
    <property type="match status" value="1"/>
</dbReference>
<dbReference type="InterPro" id="IPR042511">
    <property type="entry name" value="Sld3"/>
</dbReference>
<feature type="region of interest" description="Disordered" evidence="1">
    <location>
        <begin position="976"/>
        <end position="997"/>
    </location>
</feature>
<reference evidence="3 4" key="1">
    <citation type="journal article" date="2013" name="Fungal Biol.">
        <title>Analysis of microsatellite markers in the genome of the plant pathogen Ceratocystis fimbriata.</title>
        <authorList>
            <person name="Simpson M.C."/>
            <person name="Wilken P.M."/>
            <person name="Coetzee M.P."/>
            <person name="Wingfield M.J."/>
            <person name="Wingfield B.D."/>
        </authorList>
    </citation>
    <scope>NUCLEOTIDE SEQUENCE [LARGE SCALE GENOMIC DNA]</scope>
    <source>
        <strain evidence="3 4">CBS 114723</strain>
    </source>
</reference>
<dbReference type="GO" id="GO:0006270">
    <property type="term" value="P:DNA replication initiation"/>
    <property type="evidence" value="ECO:0007669"/>
    <property type="project" value="InterPro"/>
</dbReference>
<feature type="region of interest" description="Disordered" evidence="1">
    <location>
        <begin position="897"/>
        <end position="920"/>
    </location>
</feature>
<comment type="caution">
    <text evidence="3">The sequence shown here is derived from an EMBL/GenBank/DDBJ whole genome shotgun (WGS) entry which is preliminary data.</text>
</comment>
<dbReference type="GO" id="GO:0031261">
    <property type="term" value="C:DNA replication preinitiation complex"/>
    <property type="evidence" value="ECO:0007669"/>
    <property type="project" value="TreeGrafter"/>
</dbReference>
<feature type="region of interest" description="Disordered" evidence="1">
    <location>
        <begin position="382"/>
        <end position="404"/>
    </location>
</feature>
<keyword evidence="4" id="KW-1185">Reference proteome</keyword>
<dbReference type="AlphaFoldDB" id="A0A2C5WX21"/>
<feature type="domain" description="DNA replication regulator Sld3 C-terminal" evidence="2">
    <location>
        <begin position="302"/>
        <end position="828"/>
    </location>
</feature>
<feature type="compositionally biased region" description="Basic and acidic residues" evidence="1">
    <location>
        <begin position="204"/>
        <end position="221"/>
    </location>
</feature>
<protein>
    <recommendedName>
        <fullName evidence="2">DNA replication regulator Sld3 C-terminal domain-containing protein</fullName>
    </recommendedName>
</protein>
<accession>A0A2C5WX21</accession>
<dbReference type="PANTHER" id="PTHR28067">
    <property type="entry name" value="DNA REPLICATION REGULATOR SLD3"/>
    <property type="match status" value="1"/>
</dbReference>
<feature type="compositionally biased region" description="Basic and acidic residues" evidence="1">
    <location>
        <begin position="45"/>
        <end position="60"/>
    </location>
</feature>
<dbReference type="EMBL" id="APWK03000145">
    <property type="protein sequence ID" value="PHH50164.1"/>
    <property type="molecule type" value="Genomic_DNA"/>
</dbReference>
<feature type="compositionally biased region" description="Basic residues" evidence="1">
    <location>
        <begin position="394"/>
        <end position="403"/>
    </location>
</feature>
<evidence type="ECO:0000313" key="3">
    <source>
        <dbReference type="EMBL" id="PHH50164.1"/>
    </source>
</evidence>
<evidence type="ECO:0000259" key="2">
    <source>
        <dbReference type="Pfam" id="PF08639"/>
    </source>
</evidence>
<dbReference type="STRING" id="1035309.A0A2C5WX21"/>
<feature type="region of interest" description="Disordered" evidence="1">
    <location>
        <begin position="1053"/>
        <end position="1088"/>
    </location>
</feature>
<feature type="region of interest" description="Disordered" evidence="1">
    <location>
        <begin position="1"/>
        <end position="64"/>
    </location>
</feature>
<dbReference type="Proteomes" id="UP000222788">
    <property type="component" value="Unassembled WGS sequence"/>
</dbReference>
<sequence>MVSSSVPRARSPSLPLLPLDWSRDAKQRSSHSGTSTPALENPDAGEGKENVTESRRVHDQCRKRKRISDANDAVELLGKSFVLKPQSSSSNPASHTLYPVLVLPRKHVPLSMLDFHSPFADIYAARRFSAPTIRIVDLETRRSGSPHVLVAVSQNHKLFVLDACDQGIFAICQIGYWVKLNDLTEKASICNWSIAEKLRIRQEDKEKTREKTKKEAKESKRTSLSRASSEANARPISNDKAKPAVSSLNSEVGLPKLATTNLSSATQTSIPIVSQSTAPVIPLTPGSNAAPLADAPPTSESIFDNTRTQYWEALYKSVGPLTYFAKGPLSRARAAFTLGTQDNSKMADLVAFLQDLIMTTAQLDIKYRDRIPQIIRDMKGFYNESDDNQADSRPKKRRQRKMKLGKDGLYPYEETKIRDWWRHNMPQLKDGAIITESDIKSYVSLLRVRETQLQLIIILEALALEPLAQVEEADKACEPVPISVLPDQVVASIETDRPAKTPVKKPKKRDLATLADILADRLGIWQSTISDELRMIQNSHVPKSSGEDTSKQMEMSSEPLKDFCIDVIIPFFAKRLPVVCESISEKLGGPSILPKKKPPKNAEDAPAHNSPALSIKKEKQMPGAVTKRTAQPRSSKSKRISLGQAMERAVAREERQSLHRSLSRGPSQIIEAMMATQPREVPGLKREFSESNLSRIKSDGSGLMKAPGLPHSQSMAGVAGDPKARQKAIVEAELQNAISAIRKPNRELAGRAITDESARRASGGGLSQIRKTKKPQRIVPNSSPQVVKATPMRPRYRDVDASASQRHSQHSLPARESQYYSQYQSQSFTQHYDPDYHGHSLSTEVCQPISQSFPAPGYRPDDDVIGDTPATCRFKSFTTDEVTHSGIVEANEDDDVVGETPARPQHTTINATPTNSHRTRTIHTPSRALITATPVSVKSILPTIDDNNGDDEDELALSPVFAQRASVRRSGGIKGLLFPRSGGRDTSGPMEFKSPSRATAMRTPGMGMSSRIAPVVASSPFASATARSLAMKLNPPSSSIKDATMSKHIDFKPLPRDPTLAKAAGQPGSKQTGSVFAQLGWDDEFDDI</sequence>
<evidence type="ECO:0000256" key="1">
    <source>
        <dbReference type="SAM" id="MobiDB-lite"/>
    </source>
</evidence>
<dbReference type="InterPro" id="IPR013948">
    <property type="entry name" value="DNA_replication_reg_Sld3_C"/>
</dbReference>
<name>A0A2C5WX21_9PEZI</name>
<evidence type="ECO:0000313" key="4">
    <source>
        <dbReference type="Proteomes" id="UP000222788"/>
    </source>
</evidence>
<feature type="region of interest" description="Disordered" evidence="1">
    <location>
        <begin position="204"/>
        <end position="244"/>
    </location>
</feature>
<dbReference type="PANTHER" id="PTHR28067:SF1">
    <property type="entry name" value="DNA REPLICATION REGULATOR SLD3"/>
    <property type="match status" value="1"/>
</dbReference>
<feature type="region of interest" description="Disordered" evidence="1">
    <location>
        <begin position="757"/>
        <end position="817"/>
    </location>
</feature>
<feature type="compositionally biased region" description="Low complexity" evidence="1">
    <location>
        <begin position="1"/>
        <end position="19"/>
    </location>
</feature>
<dbReference type="OrthoDB" id="5395343at2759"/>
<proteinExistence type="predicted"/>
<organism evidence="3 4">
    <name type="scientific">Ceratocystis fimbriata CBS 114723</name>
    <dbReference type="NCBI Taxonomy" id="1035309"/>
    <lineage>
        <taxon>Eukaryota</taxon>
        <taxon>Fungi</taxon>
        <taxon>Dikarya</taxon>
        <taxon>Ascomycota</taxon>
        <taxon>Pezizomycotina</taxon>
        <taxon>Sordariomycetes</taxon>
        <taxon>Hypocreomycetidae</taxon>
        <taxon>Microascales</taxon>
        <taxon>Ceratocystidaceae</taxon>
        <taxon>Ceratocystis</taxon>
    </lineage>
</organism>
<dbReference type="Pfam" id="PF08639">
    <property type="entry name" value="Sld3_STD"/>
    <property type="match status" value="1"/>
</dbReference>
<gene>
    <name evidence="3" type="ORF">CFIMG_005200RA</name>
</gene>
<reference evidence="3 4" key="2">
    <citation type="journal article" date="2013" name="IMA Fungus">
        <title>IMA Genome-F 1: Ceratocystis fimbriata: Draft nuclear genome sequence for the plant pathogen, Ceratocystis fimbriata.</title>
        <authorList>
            <person name="Wilken P.M."/>
            <person name="Steenkamp E.T."/>
            <person name="Wingfield M.J."/>
            <person name="de Beer Z.W."/>
            <person name="Wingfield B.D."/>
        </authorList>
    </citation>
    <scope>NUCLEOTIDE SEQUENCE [LARGE SCALE GENOMIC DNA]</scope>
    <source>
        <strain evidence="3 4">CBS 114723</strain>
    </source>
</reference>
<feature type="compositionally biased region" description="Polar residues" evidence="1">
    <location>
        <begin position="905"/>
        <end position="916"/>
    </location>
</feature>
<feature type="region of interest" description="Disordered" evidence="1">
    <location>
        <begin position="587"/>
        <end position="663"/>
    </location>
</feature>